<dbReference type="Proteomes" id="UP001305647">
    <property type="component" value="Unassembled WGS sequence"/>
</dbReference>
<feature type="compositionally biased region" description="Acidic residues" evidence="1">
    <location>
        <begin position="393"/>
        <end position="404"/>
    </location>
</feature>
<reference evidence="2" key="1">
    <citation type="journal article" date="2023" name="Mol. Phylogenet. Evol.">
        <title>Genome-scale phylogeny and comparative genomics of the fungal order Sordariales.</title>
        <authorList>
            <person name="Hensen N."/>
            <person name="Bonometti L."/>
            <person name="Westerberg I."/>
            <person name="Brannstrom I.O."/>
            <person name="Guillou S."/>
            <person name="Cros-Aarteil S."/>
            <person name="Calhoun S."/>
            <person name="Haridas S."/>
            <person name="Kuo A."/>
            <person name="Mondo S."/>
            <person name="Pangilinan J."/>
            <person name="Riley R."/>
            <person name="LaButti K."/>
            <person name="Andreopoulos B."/>
            <person name="Lipzen A."/>
            <person name="Chen C."/>
            <person name="Yan M."/>
            <person name="Daum C."/>
            <person name="Ng V."/>
            <person name="Clum A."/>
            <person name="Steindorff A."/>
            <person name="Ohm R.A."/>
            <person name="Martin F."/>
            <person name="Silar P."/>
            <person name="Natvig D.O."/>
            <person name="Lalanne C."/>
            <person name="Gautier V."/>
            <person name="Ament-Velasquez S.L."/>
            <person name="Kruys A."/>
            <person name="Hutchinson M.I."/>
            <person name="Powell A.J."/>
            <person name="Barry K."/>
            <person name="Miller A.N."/>
            <person name="Grigoriev I.V."/>
            <person name="Debuchy R."/>
            <person name="Gladieux P."/>
            <person name="Hiltunen Thoren M."/>
            <person name="Johannesson H."/>
        </authorList>
    </citation>
    <scope>NUCLEOTIDE SEQUENCE</scope>
    <source>
        <strain evidence="2">CBS 757.83</strain>
    </source>
</reference>
<evidence type="ECO:0000313" key="3">
    <source>
        <dbReference type="Proteomes" id="UP001305647"/>
    </source>
</evidence>
<keyword evidence="3" id="KW-1185">Reference proteome</keyword>
<evidence type="ECO:0000313" key="2">
    <source>
        <dbReference type="EMBL" id="KAK4098410.1"/>
    </source>
</evidence>
<evidence type="ECO:0000256" key="1">
    <source>
        <dbReference type="SAM" id="MobiDB-lite"/>
    </source>
</evidence>
<dbReference type="AlphaFoldDB" id="A0AAN6SYE6"/>
<dbReference type="EMBL" id="MU863659">
    <property type="protein sequence ID" value="KAK4098410.1"/>
    <property type="molecule type" value="Genomic_DNA"/>
</dbReference>
<sequence length="404" mass="44228">MPSSPERESELTSFHIATALRRGTPSVGARDVSDVCTPLTIGHSLSMTGKPKVFMQTKDTRFIGYKAIEVLEGLKGVADYLTHSASDTVLPKTPFEFDNSSKTSLFWELDGPIWQEGRHFENLESGLTNIGQYHRSPIEAGPIAVRLDSILDEKSEDVQQLLAAILTTWANVNRKEKGESSDMDMKPHVRVVGSGTSQLDATPVSTLSSWLGLRVAETRAQLVDLAELGWQLDPPNSTVCFGLYLSPIARKPPSRHGAPSEVNQDTNFRANGQDGTPVAIVNLGETLSLQRVVMELFSVFILAVAENIKKIKGEAIRRADPFEGVPDRNYPRIWEHPLFEALAEIAVKADISSTKTEARTLVIPAFAWYGLLPSTEETPGPAMGTDEPGSTPEEAEDVNDTVYN</sequence>
<proteinExistence type="predicted"/>
<reference evidence="2" key="2">
    <citation type="submission" date="2023-05" db="EMBL/GenBank/DDBJ databases">
        <authorList>
            <consortium name="Lawrence Berkeley National Laboratory"/>
            <person name="Steindorff A."/>
            <person name="Hensen N."/>
            <person name="Bonometti L."/>
            <person name="Westerberg I."/>
            <person name="Brannstrom I.O."/>
            <person name="Guillou S."/>
            <person name="Cros-Aarteil S."/>
            <person name="Calhoun S."/>
            <person name="Haridas S."/>
            <person name="Kuo A."/>
            <person name="Mondo S."/>
            <person name="Pangilinan J."/>
            <person name="Riley R."/>
            <person name="Labutti K."/>
            <person name="Andreopoulos B."/>
            <person name="Lipzen A."/>
            <person name="Chen C."/>
            <person name="Yanf M."/>
            <person name="Daum C."/>
            <person name="Ng V."/>
            <person name="Clum A."/>
            <person name="Ohm R."/>
            <person name="Martin F."/>
            <person name="Silar P."/>
            <person name="Natvig D."/>
            <person name="Lalanne C."/>
            <person name="Gautier V."/>
            <person name="Ament-Velasquez S.L."/>
            <person name="Kruys A."/>
            <person name="Hutchinson M.I."/>
            <person name="Powell A.J."/>
            <person name="Barry K."/>
            <person name="Miller A.N."/>
            <person name="Grigoriev I.V."/>
            <person name="Debuchy R."/>
            <person name="Gladieux P."/>
            <person name="Thoren M.H."/>
            <person name="Johannesson H."/>
        </authorList>
    </citation>
    <scope>NUCLEOTIDE SEQUENCE</scope>
    <source>
        <strain evidence="2">CBS 757.83</strain>
    </source>
</reference>
<accession>A0AAN6SYE6</accession>
<protein>
    <submittedName>
        <fullName evidence="2">Uncharacterized protein</fullName>
    </submittedName>
</protein>
<comment type="caution">
    <text evidence="2">The sequence shown here is derived from an EMBL/GenBank/DDBJ whole genome shotgun (WGS) entry which is preliminary data.</text>
</comment>
<organism evidence="2 3">
    <name type="scientific">Parathielavia hyrcaniae</name>
    <dbReference type="NCBI Taxonomy" id="113614"/>
    <lineage>
        <taxon>Eukaryota</taxon>
        <taxon>Fungi</taxon>
        <taxon>Dikarya</taxon>
        <taxon>Ascomycota</taxon>
        <taxon>Pezizomycotina</taxon>
        <taxon>Sordariomycetes</taxon>
        <taxon>Sordariomycetidae</taxon>
        <taxon>Sordariales</taxon>
        <taxon>Chaetomiaceae</taxon>
        <taxon>Parathielavia</taxon>
    </lineage>
</organism>
<name>A0AAN6SYE6_9PEZI</name>
<gene>
    <name evidence="2" type="ORF">N658DRAFT_544180</name>
</gene>
<feature type="region of interest" description="Disordered" evidence="1">
    <location>
        <begin position="377"/>
        <end position="404"/>
    </location>
</feature>